<dbReference type="Proteomes" id="UP000831787">
    <property type="component" value="Chromosome"/>
</dbReference>
<keyword evidence="3" id="KW-1185">Reference proteome</keyword>
<name>A0ABY4EIK4_9BACI</name>
<dbReference type="RefSeq" id="WP_244709461.1">
    <property type="nucleotide sequence ID" value="NZ_CP095073.1"/>
</dbReference>
<proteinExistence type="predicted"/>
<evidence type="ECO:0000313" key="3">
    <source>
        <dbReference type="Proteomes" id="UP000831787"/>
    </source>
</evidence>
<reference evidence="2 3" key="1">
    <citation type="submission" date="2022-04" db="EMBL/GenBank/DDBJ databases">
        <title>Halobacillus sp. isolated from saltern.</title>
        <authorList>
            <person name="Won M."/>
            <person name="Lee C.-M."/>
            <person name="Woen H.-Y."/>
            <person name="Kwon S.-W."/>
        </authorList>
    </citation>
    <scope>NUCLEOTIDE SEQUENCE [LARGE SCALE GENOMIC DNA]</scope>
    <source>
        <strain evidence="2 3">SSBR10-3</strain>
    </source>
</reference>
<gene>
    <name evidence="2" type="ORF">MUN89_18950</name>
</gene>
<dbReference type="EMBL" id="CP095073">
    <property type="protein sequence ID" value="UOQ43921.1"/>
    <property type="molecule type" value="Genomic_DNA"/>
</dbReference>
<organism evidence="2 3">
    <name type="scientific">Halobacillus salinarum</name>
    <dbReference type="NCBI Taxonomy" id="2932257"/>
    <lineage>
        <taxon>Bacteria</taxon>
        <taxon>Bacillati</taxon>
        <taxon>Bacillota</taxon>
        <taxon>Bacilli</taxon>
        <taxon>Bacillales</taxon>
        <taxon>Bacillaceae</taxon>
        <taxon>Halobacillus</taxon>
    </lineage>
</organism>
<feature type="chain" id="PRO_5045425218" evidence="1">
    <location>
        <begin position="20"/>
        <end position="563"/>
    </location>
</feature>
<evidence type="ECO:0000256" key="1">
    <source>
        <dbReference type="SAM" id="SignalP"/>
    </source>
</evidence>
<keyword evidence="1" id="KW-0732">Signal</keyword>
<protein>
    <submittedName>
        <fullName evidence="2">Uncharacterized protein</fullName>
    </submittedName>
</protein>
<evidence type="ECO:0000313" key="2">
    <source>
        <dbReference type="EMBL" id="UOQ43921.1"/>
    </source>
</evidence>
<feature type="signal peptide" evidence="1">
    <location>
        <begin position="1"/>
        <end position="19"/>
    </location>
</feature>
<sequence length="563" mass="64370">MKQTMIPLILLLSFSWVLAGFSNPDQHHKAMWVEKSEWNKETDNLLSKAKSNDIDVLYLKANTDIPADQYQQFIQKASNNGIAVHALNGEPSWALKENQGKIKSFIQWVKDYNQSAAKNEKFKGVHFKIQPQYLSEWYSNAKDVRKQWKNNVTFINEQTADSSLEVSASIPFWLDNTPTPGNSDVPFSTWLIKHFDHTAILAYRDTLEGDNGIVTLVKDELNAADKAGKQIMVGVTLKDTGDDYTTFYEEGVDDMDMHLSLIDEYLGKWSSYVGKAIDNFKSYQVKAAEKETPSAESEDTKKRGTYIWHADTLISEQDSIIEFAKEKNINMLYTRLDLTQPFSAYQDFVEKATKAGIEVHAMGGHPTWALEEGKPHIEKLVNYVKDYNSQSADSQKFTGIHLDIEPYVNPQWTSNEQEVLKSWMKNITMFEEETNKANLESSMDLAMWFDDTKTPGHPDTPFNKWVIETVDHASVMAFRDFAEGSGGIVDMAEDEVKYADELGKDIIISVEMKDVQNKDITFHDEGKEKMKKQLHTVEDNLSKYSSYNGYSIHAYKYWKSAKE</sequence>
<accession>A0ABY4EIK4</accession>